<dbReference type="InterPro" id="IPR001251">
    <property type="entry name" value="CRAL-TRIO_dom"/>
</dbReference>
<dbReference type="GO" id="GO:0016020">
    <property type="term" value="C:membrane"/>
    <property type="evidence" value="ECO:0007669"/>
    <property type="project" value="TreeGrafter"/>
</dbReference>
<dbReference type="SUPFAM" id="SSF46938">
    <property type="entry name" value="CRAL/TRIO N-terminal domain"/>
    <property type="match status" value="1"/>
</dbReference>
<dbReference type="PRINTS" id="PR00180">
    <property type="entry name" value="CRETINALDHBP"/>
</dbReference>
<dbReference type="PANTHER" id="PTHR10174">
    <property type="entry name" value="ALPHA-TOCOPHEROL TRANSFER PROTEIN-RELATED"/>
    <property type="match status" value="1"/>
</dbReference>
<gene>
    <name evidence="2" type="ORF">O3M35_005020</name>
</gene>
<dbReference type="PROSITE" id="PS50191">
    <property type="entry name" value="CRAL_TRIO"/>
    <property type="match status" value="1"/>
</dbReference>
<sequence length="327" mass="38526">MSVITKAQLEELLLQEDQQLLFESDEKVLKEINYSRQQLELDLEQLKQWLKDQHHLPECRLTEKDNFLKTYLTGCKGSLETVKRKLDAYYTLRGKIEVYSNRDPMDENYRKTSEICLINILPKPTKQGSMVLSFRLAREEISQNYFLNIMKRIINVIEIGMRLQSINKPSVVILDYERHSSGHASTFNPSIFKDTLHILQNIFPIRVNKVFLINVPSFFERIINTIVKPTLKKKIRDRLIVTKEGSETLHKYIDKEVLPKDWEGNFPLMLKDINDAWNEYEIRHCNWFINELSEETNESKRVNTDVNNLGKDEYFGVQGSLKKLIID</sequence>
<dbReference type="AlphaFoldDB" id="A0AAW1DJ44"/>
<proteinExistence type="predicted"/>
<dbReference type="Gene3D" id="3.40.525.10">
    <property type="entry name" value="CRAL-TRIO lipid binding domain"/>
    <property type="match status" value="1"/>
</dbReference>
<dbReference type="CDD" id="cd00170">
    <property type="entry name" value="SEC14"/>
    <property type="match status" value="1"/>
</dbReference>
<dbReference type="Pfam" id="PF00650">
    <property type="entry name" value="CRAL_TRIO"/>
    <property type="match status" value="1"/>
</dbReference>
<feature type="domain" description="CRAL-TRIO" evidence="1">
    <location>
        <begin position="105"/>
        <end position="270"/>
    </location>
</feature>
<reference evidence="2 3" key="1">
    <citation type="submission" date="2022-12" db="EMBL/GenBank/DDBJ databases">
        <title>Chromosome-level genome assembly of true bugs.</title>
        <authorList>
            <person name="Ma L."/>
            <person name="Li H."/>
        </authorList>
    </citation>
    <scope>NUCLEOTIDE SEQUENCE [LARGE SCALE GENOMIC DNA]</scope>
    <source>
        <strain evidence="2">Lab_2022b</strain>
    </source>
</reference>
<name>A0AAW1DJ44_9HEMI</name>
<organism evidence="2 3">
    <name type="scientific">Rhynocoris fuscipes</name>
    <dbReference type="NCBI Taxonomy" id="488301"/>
    <lineage>
        <taxon>Eukaryota</taxon>
        <taxon>Metazoa</taxon>
        <taxon>Ecdysozoa</taxon>
        <taxon>Arthropoda</taxon>
        <taxon>Hexapoda</taxon>
        <taxon>Insecta</taxon>
        <taxon>Pterygota</taxon>
        <taxon>Neoptera</taxon>
        <taxon>Paraneoptera</taxon>
        <taxon>Hemiptera</taxon>
        <taxon>Heteroptera</taxon>
        <taxon>Panheteroptera</taxon>
        <taxon>Cimicomorpha</taxon>
        <taxon>Reduviidae</taxon>
        <taxon>Harpactorinae</taxon>
        <taxon>Harpactorini</taxon>
        <taxon>Rhynocoris</taxon>
    </lineage>
</organism>
<dbReference type="Proteomes" id="UP001461498">
    <property type="component" value="Unassembled WGS sequence"/>
</dbReference>
<keyword evidence="3" id="KW-1185">Reference proteome</keyword>
<dbReference type="InterPro" id="IPR036273">
    <property type="entry name" value="CRAL/TRIO_N_dom_sf"/>
</dbReference>
<protein>
    <recommendedName>
        <fullName evidence="1">CRAL-TRIO domain-containing protein</fullName>
    </recommendedName>
</protein>
<dbReference type="GO" id="GO:1902936">
    <property type="term" value="F:phosphatidylinositol bisphosphate binding"/>
    <property type="evidence" value="ECO:0007669"/>
    <property type="project" value="TreeGrafter"/>
</dbReference>
<dbReference type="InterPro" id="IPR036865">
    <property type="entry name" value="CRAL-TRIO_dom_sf"/>
</dbReference>
<dbReference type="SMART" id="SM00516">
    <property type="entry name" value="SEC14"/>
    <property type="match status" value="1"/>
</dbReference>
<comment type="caution">
    <text evidence="2">The sequence shown here is derived from an EMBL/GenBank/DDBJ whole genome shotgun (WGS) entry which is preliminary data.</text>
</comment>
<dbReference type="SUPFAM" id="SSF52087">
    <property type="entry name" value="CRAL/TRIO domain"/>
    <property type="match status" value="1"/>
</dbReference>
<evidence type="ECO:0000313" key="2">
    <source>
        <dbReference type="EMBL" id="KAK9510179.1"/>
    </source>
</evidence>
<accession>A0AAW1DJ44</accession>
<evidence type="ECO:0000259" key="1">
    <source>
        <dbReference type="PROSITE" id="PS50191"/>
    </source>
</evidence>
<dbReference type="PANTHER" id="PTHR10174:SF222">
    <property type="entry name" value="GH10083P-RELATED"/>
    <property type="match status" value="1"/>
</dbReference>
<dbReference type="EMBL" id="JAPXFL010000002">
    <property type="protein sequence ID" value="KAK9510179.1"/>
    <property type="molecule type" value="Genomic_DNA"/>
</dbReference>
<evidence type="ECO:0000313" key="3">
    <source>
        <dbReference type="Proteomes" id="UP001461498"/>
    </source>
</evidence>